<keyword evidence="2" id="KW-0547">Nucleotide-binding</keyword>
<dbReference type="InterPro" id="IPR027417">
    <property type="entry name" value="P-loop_NTPase"/>
</dbReference>
<keyword evidence="1" id="KW-0399">Innate immunity</keyword>
<dbReference type="InterPro" id="IPR015894">
    <property type="entry name" value="Guanylate-bd_N"/>
</dbReference>
<keyword evidence="7" id="KW-0175">Coiled coil</keyword>
<keyword evidence="10" id="KW-1185">Reference proteome</keyword>
<dbReference type="InterPro" id="IPR037684">
    <property type="entry name" value="GBP_C"/>
</dbReference>
<protein>
    <submittedName>
        <fullName evidence="9">Guanylate-binding protein 1</fullName>
    </submittedName>
</protein>
<gene>
    <name evidence="9" type="ORF">APTSU1_000341300</name>
</gene>
<keyword evidence="4" id="KW-0391">Immunity</keyword>
<evidence type="ECO:0000256" key="2">
    <source>
        <dbReference type="ARBA" id="ARBA00022741"/>
    </source>
</evidence>
<feature type="domain" description="GB1/RHD3-type G" evidence="8">
    <location>
        <begin position="35"/>
        <end position="345"/>
    </location>
</feature>
<dbReference type="CDD" id="cd16269">
    <property type="entry name" value="GBP_C"/>
    <property type="match status" value="1"/>
</dbReference>
<name>A0ABQ0EM64_APOSI</name>
<evidence type="ECO:0000313" key="10">
    <source>
        <dbReference type="Proteomes" id="UP001623349"/>
    </source>
</evidence>
<dbReference type="SUPFAM" id="SSF48340">
    <property type="entry name" value="Interferon-induced guanylate-binding protein 1 (GBP1), C-terminal domain"/>
    <property type="match status" value="1"/>
</dbReference>
<dbReference type="SUPFAM" id="SSF52540">
    <property type="entry name" value="P-loop containing nucleoside triphosphate hydrolases"/>
    <property type="match status" value="1"/>
</dbReference>
<evidence type="ECO:0000256" key="7">
    <source>
        <dbReference type="SAM" id="Coils"/>
    </source>
</evidence>
<dbReference type="PANTHER" id="PTHR10751">
    <property type="entry name" value="GUANYLATE BINDING PROTEIN"/>
    <property type="match status" value="1"/>
</dbReference>
<dbReference type="Pfam" id="PF02263">
    <property type="entry name" value="GBP"/>
    <property type="match status" value="2"/>
</dbReference>
<dbReference type="Gene3D" id="3.40.50.300">
    <property type="entry name" value="P-loop containing nucleotide triphosphate hydrolases"/>
    <property type="match status" value="1"/>
</dbReference>
<comment type="similarity">
    <text evidence="6">Belongs to the TRAFAC class dynamin-like GTPase superfamily. GB1/RHD3 GTPase family.</text>
</comment>
<reference evidence="9 10" key="1">
    <citation type="submission" date="2024-08" db="EMBL/GenBank/DDBJ databases">
        <title>The draft genome of Apodemus speciosus.</title>
        <authorList>
            <person name="Nabeshima K."/>
            <person name="Suzuki S."/>
            <person name="Onuma M."/>
        </authorList>
    </citation>
    <scope>NUCLEOTIDE SEQUENCE [LARGE SCALE GENOMIC DNA]</scope>
    <source>
        <strain evidence="9">IB14-021</strain>
    </source>
</reference>
<keyword evidence="5" id="KW-0342">GTP-binding</keyword>
<dbReference type="Proteomes" id="UP001623349">
    <property type="component" value="Unassembled WGS sequence"/>
</dbReference>
<evidence type="ECO:0000256" key="5">
    <source>
        <dbReference type="ARBA" id="ARBA00023134"/>
    </source>
</evidence>
<dbReference type="InterPro" id="IPR003191">
    <property type="entry name" value="Guanylate-bd/ATL_C"/>
</dbReference>
<sequence length="657" mass="75675">MASEIYMPDPVCLIENFSEQLVVNQEALEILSAIEKPVVVVAIVGLSRTGKSYLMNKLAGKQKGFSLGSTMQSQTKGIWMWCLPHPQKAEHTLVLLDTEGLEDIEKSDNQNDCWIFALAVLLSSTFIYNSIGTISQQGMDQLHIYPENSMRDPKPRRNSFIISSGKPADGLSLCLKGFWSTYESGVIKYLSIVKATFSLSHLAADGTPHHASYVTKLTDLIKSKPSPDQSDIDDSANFVGFFPIFVWTLRDFPLELEVNGRSITPDEYLENSLALRPGTDEKTKRFNETRVCIRKFFPKRKCFIFDRPAVRKQLHKLELMREEELNKEFVEEVAKFASYIFRDSGVKTLYGGIIVNGKRLKILVETYVSAICSGELPCMESAVLTLAEIENSAAVQKAITHYEEQMNQKIQMPTENLQELLDLHRICENEANEVFMESSFLDVDQKLQKELGAQLEAKRDGIVKKNMDMLSTRCSDLLERIFGPLEEEVKQGTFYKPGGYYLYLQKKQELKKQYNQTHGKGLQGEVMLRKYFESKEEVAETILKMDQSLTEKEKQIEVKRKKAKATEAKHRALKEMQNKHELLMKQKEKSYQEHMKQLTEKMEQEQKEFMTEQERIIYFKLQEQEKLLKEGFRTESRMLQEEIEKIKNMQLSSCNIH</sequence>
<evidence type="ECO:0000256" key="6">
    <source>
        <dbReference type="PROSITE-ProRule" id="PRU01052"/>
    </source>
</evidence>
<evidence type="ECO:0000313" key="9">
    <source>
        <dbReference type="EMBL" id="GAB1288183.1"/>
    </source>
</evidence>
<accession>A0ABQ0EM64</accession>
<feature type="coiled-coil region" evidence="7">
    <location>
        <begin position="549"/>
        <end position="649"/>
    </location>
</feature>
<dbReference type="Gene3D" id="1.20.1000.10">
    <property type="entry name" value="Guanylate-binding protein, C-terminal domain"/>
    <property type="match status" value="1"/>
</dbReference>
<dbReference type="InterPro" id="IPR036543">
    <property type="entry name" value="Guanylate-bd_C_sf"/>
</dbReference>
<dbReference type="EMBL" id="BAAFST010000003">
    <property type="protein sequence ID" value="GAB1288183.1"/>
    <property type="molecule type" value="Genomic_DNA"/>
</dbReference>
<evidence type="ECO:0000256" key="4">
    <source>
        <dbReference type="ARBA" id="ARBA00022859"/>
    </source>
</evidence>
<organism evidence="9 10">
    <name type="scientific">Apodemus speciosus</name>
    <name type="common">Large Japanese field mouse</name>
    <dbReference type="NCBI Taxonomy" id="105296"/>
    <lineage>
        <taxon>Eukaryota</taxon>
        <taxon>Metazoa</taxon>
        <taxon>Chordata</taxon>
        <taxon>Craniata</taxon>
        <taxon>Vertebrata</taxon>
        <taxon>Euteleostomi</taxon>
        <taxon>Mammalia</taxon>
        <taxon>Eutheria</taxon>
        <taxon>Euarchontoglires</taxon>
        <taxon>Glires</taxon>
        <taxon>Rodentia</taxon>
        <taxon>Myomorpha</taxon>
        <taxon>Muroidea</taxon>
        <taxon>Muridae</taxon>
        <taxon>Murinae</taxon>
        <taxon>Apodemus</taxon>
    </lineage>
</organism>
<dbReference type="CDD" id="cd01851">
    <property type="entry name" value="GBP"/>
    <property type="match status" value="1"/>
</dbReference>
<evidence type="ECO:0000256" key="3">
    <source>
        <dbReference type="ARBA" id="ARBA00022801"/>
    </source>
</evidence>
<dbReference type="InterPro" id="IPR030386">
    <property type="entry name" value="G_GB1_RHD3_dom"/>
</dbReference>
<proteinExistence type="inferred from homology"/>
<dbReference type="Pfam" id="PF02841">
    <property type="entry name" value="GBP_C"/>
    <property type="match status" value="1"/>
</dbReference>
<dbReference type="PROSITE" id="PS51715">
    <property type="entry name" value="G_GB1_RHD3"/>
    <property type="match status" value="1"/>
</dbReference>
<evidence type="ECO:0000259" key="8">
    <source>
        <dbReference type="PROSITE" id="PS51715"/>
    </source>
</evidence>
<comment type="caution">
    <text evidence="9">The sequence shown here is derived from an EMBL/GenBank/DDBJ whole genome shotgun (WGS) entry which is preliminary data.</text>
</comment>
<keyword evidence="3" id="KW-0378">Hydrolase</keyword>
<evidence type="ECO:0000256" key="1">
    <source>
        <dbReference type="ARBA" id="ARBA00022588"/>
    </source>
</evidence>